<feature type="transmembrane region" description="Helical" evidence="13">
    <location>
        <begin position="241"/>
        <end position="264"/>
    </location>
</feature>
<dbReference type="PANTHER" id="PTHR12424:SF8">
    <property type="entry name" value="PROTEIN TWEETY"/>
    <property type="match status" value="1"/>
</dbReference>
<evidence type="ECO:0000256" key="10">
    <source>
        <dbReference type="ARBA" id="ARBA00023180"/>
    </source>
</evidence>
<dbReference type="GO" id="GO:0005229">
    <property type="term" value="F:intracellularly calcium-gated chloride channel activity"/>
    <property type="evidence" value="ECO:0007669"/>
    <property type="project" value="TreeGrafter"/>
</dbReference>
<dbReference type="RefSeq" id="XP_004998597.1">
    <property type="nucleotide sequence ID" value="XM_004998540.1"/>
</dbReference>
<feature type="transmembrane region" description="Helical" evidence="13">
    <location>
        <begin position="44"/>
        <end position="65"/>
    </location>
</feature>
<name>F2TVC9_SALR5</name>
<dbReference type="Pfam" id="PF04906">
    <property type="entry name" value="Tweety"/>
    <property type="match status" value="1"/>
</dbReference>
<dbReference type="eggNOG" id="KOG4433">
    <property type="taxonomic scope" value="Eukaryota"/>
</dbReference>
<feature type="transmembrane region" description="Helical" evidence="13">
    <location>
        <begin position="86"/>
        <end position="105"/>
    </location>
</feature>
<dbReference type="FunCoup" id="F2TVC9">
    <property type="interactions" value="545"/>
</dbReference>
<protein>
    <submittedName>
        <fullName evidence="14">Uncharacterized protein</fullName>
    </submittedName>
</protein>
<evidence type="ECO:0000256" key="5">
    <source>
        <dbReference type="ARBA" id="ARBA00022692"/>
    </source>
</evidence>
<dbReference type="InParanoid" id="F2TVC9"/>
<dbReference type="KEGG" id="sre:PTSG_00041"/>
<keyword evidence="7" id="KW-0406">Ion transport</keyword>
<reference evidence="14" key="1">
    <citation type="submission" date="2009-08" db="EMBL/GenBank/DDBJ databases">
        <title>Annotation of Salpingoeca rosetta.</title>
        <authorList>
            <consortium name="The Broad Institute Genome Sequencing Platform"/>
            <person name="Russ C."/>
            <person name="Cuomo C."/>
            <person name="Burger G."/>
            <person name="Gray M.W."/>
            <person name="Holland P.W.H."/>
            <person name="King N."/>
            <person name="Lang F.B.F."/>
            <person name="Roger A.J."/>
            <person name="Ruiz-Trillo I."/>
            <person name="Young S.K."/>
            <person name="Zeng Q."/>
            <person name="Gargeya S."/>
            <person name="Alvarado L."/>
            <person name="Berlin A."/>
            <person name="Chapman S.B."/>
            <person name="Chen Z."/>
            <person name="Freedman E."/>
            <person name="Gellesch M."/>
            <person name="Goldberg J."/>
            <person name="Griggs A."/>
            <person name="Gujja S."/>
            <person name="Heilman E."/>
            <person name="Heiman D."/>
            <person name="Howarth C."/>
            <person name="Mehta T."/>
            <person name="Neiman D."/>
            <person name="Pearson M."/>
            <person name="Roberts A."/>
            <person name="Saif S."/>
            <person name="Shea T."/>
            <person name="Shenoy N."/>
            <person name="Sisk P."/>
            <person name="Stolte C."/>
            <person name="Sykes S."/>
            <person name="White J."/>
            <person name="Yandava C."/>
            <person name="Haas B."/>
            <person name="Nusbaum C."/>
            <person name="Birren B."/>
        </authorList>
    </citation>
    <scope>NUCLEOTIDE SEQUENCE [LARGE SCALE GENOMIC DNA]</scope>
    <source>
        <strain evidence="14">ATCC 50818</strain>
    </source>
</reference>
<keyword evidence="9" id="KW-0869">Chloride channel</keyword>
<evidence type="ECO:0000256" key="1">
    <source>
        <dbReference type="ARBA" id="ARBA00004651"/>
    </source>
</evidence>
<keyword evidence="3" id="KW-0813">Transport</keyword>
<keyword evidence="12" id="KW-0407">Ion channel</keyword>
<keyword evidence="10" id="KW-0325">Glycoprotein</keyword>
<proteinExistence type="inferred from homology"/>
<dbReference type="PANTHER" id="PTHR12424">
    <property type="entry name" value="TWEETY-RELATED"/>
    <property type="match status" value="1"/>
</dbReference>
<dbReference type="InterPro" id="IPR006990">
    <property type="entry name" value="Tweety"/>
</dbReference>
<keyword evidence="6 13" id="KW-1133">Transmembrane helix</keyword>
<accession>F2TVC9</accession>
<evidence type="ECO:0000313" key="15">
    <source>
        <dbReference type="Proteomes" id="UP000007799"/>
    </source>
</evidence>
<keyword evidence="4" id="KW-1003">Cell membrane</keyword>
<keyword evidence="5 13" id="KW-0812">Transmembrane</keyword>
<evidence type="ECO:0000313" key="14">
    <source>
        <dbReference type="EMBL" id="EGD72025.1"/>
    </source>
</evidence>
<dbReference type="AlphaFoldDB" id="F2TVC9"/>
<organism evidence="15">
    <name type="scientific">Salpingoeca rosetta (strain ATCC 50818 / BSB-021)</name>
    <dbReference type="NCBI Taxonomy" id="946362"/>
    <lineage>
        <taxon>Eukaryota</taxon>
        <taxon>Choanoflagellata</taxon>
        <taxon>Craspedida</taxon>
        <taxon>Salpingoecidae</taxon>
        <taxon>Salpingoeca</taxon>
    </lineage>
</organism>
<evidence type="ECO:0000256" key="9">
    <source>
        <dbReference type="ARBA" id="ARBA00023173"/>
    </source>
</evidence>
<dbReference type="GO" id="GO:0034707">
    <property type="term" value="C:chloride channel complex"/>
    <property type="evidence" value="ECO:0007669"/>
    <property type="project" value="UniProtKB-KW"/>
</dbReference>
<dbReference type="Proteomes" id="UP000007799">
    <property type="component" value="Unassembled WGS sequence"/>
</dbReference>
<evidence type="ECO:0000256" key="12">
    <source>
        <dbReference type="ARBA" id="ARBA00023303"/>
    </source>
</evidence>
<evidence type="ECO:0000256" key="3">
    <source>
        <dbReference type="ARBA" id="ARBA00022448"/>
    </source>
</evidence>
<evidence type="ECO:0000256" key="13">
    <source>
        <dbReference type="SAM" id="Phobius"/>
    </source>
</evidence>
<keyword evidence="8 13" id="KW-0472">Membrane</keyword>
<gene>
    <name evidence="14" type="ORF">PTSG_00041</name>
</gene>
<evidence type="ECO:0000256" key="4">
    <source>
        <dbReference type="ARBA" id="ARBA00022475"/>
    </source>
</evidence>
<evidence type="ECO:0000256" key="11">
    <source>
        <dbReference type="ARBA" id="ARBA00023214"/>
    </source>
</evidence>
<evidence type="ECO:0000256" key="8">
    <source>
        <dbReference type="ARBA" id="ARBA00023136"/>
    </source>
</evidence>
<dbReference type="GO" id="GO:0005886">
    <property type="term" value="C:plasma membrane"/>
    <property type="evidence" value="ECO:0007669"/>
    <property type="project" value="UniProtKB-SubCell"/>
</dbReference>
<comment type="subcellular location">
    <subcellularLocation>
        <location evidence="1">Cell membrane</location>
        <topology evidence="1">Multi-pass membrane protein</topology>
    </subcellularLocation>
</comment>
<keyword evidence="11" id="KW-0868">Chloride</keyword>
<feature type="transmembrane region" description="Helical" evidence="13">
    <location>
        <begin position="208"/>
        <end position="229"/>
    </location>
</feature>
<keyword evidence="15" id="KW-1185">Reference proteome</keyword>
<comment type="similarity">
    <text evidence="2">Belongs to the tweety family.</text>
</comment>
<evidence type="ECO:0000256" key="7">
    <source>
        <dbReference type="ARBA" id="ARBA00023065"/>
    </source>
</evidence>
<feature type="transmembrane region" description="Helical" evidence="13">
    <location>
        <begin position="377"/>
        <end position="399"/>
    </location>
</feature>
<dbReference type="GO" id="GO:0072320">
    <property type="term" value="F:volume-sensitive chloride channel activity"/>
    <property type="evidence" value="ECO:0007669"/>
    <property type="project" value="TreeGrafter"/>
</dbReference>
<evidence type="ECO:0000256" key="6">
    <source>
        <dbReference type="ARBA" id="ARBA00022989"/>
    </source>
</evidence>
<dbReference type="EMBL" id="GL832955">
    <property type="protein sequence ID" value="EGD72025.1"/>
    <property type="molecule type" value="Genomic_DNA"/>
</dbReference>
<dbReference type="GeneID" id="16067836"/>
<sequence>MNVSNVTYAATALVRSFHKAPHYDLAFRPIPHTFAPGETRYQEALAQIAWPLFVVVLLFCVWRLVRRCCCKSRTDSLATLQDLTCPRLMLYLIAIGTAAAIAVSFKANDDLNNGASDLRARTTDADTILQGIINASATAGNASLGLSFIVANTDWSSYSSSVQMQATEMAAELRTSGINLHTIGQYADSYDPTQFNADIKDVNHTRNLATIAFTALVLGLLSIDVASVVCKSLFAMQVSQFLGYVCFVILGLLAGIELALSVGVADFCADPGRYIVTEAGGPETIAGYYVACPQDKNPYAQFFVSAADALNSSSILIQRIEQETGDTFPNITRGIAVLGAGVQGLEASLTCDALHEQLIHGITIACITGFEGAVSLLFSHATAAFLFAFILLLLSHIIANTYDDMSLYMDEYTPLFSNPSRETKIP</sequence>
<evidence type="ECO:0000256" key="2">
    <source>
        <dbReference type="ARBA" id="ARBA00009849"/>
    </source>
</evidence>